<dbReference type="PANTHER" id="PTHR30290">
    <property type="entry name" value="PERIPLASMIC BINDING COMPONENT OF ABC TRANSPORTER"/>
    <property type="match status" value="1"/>
</dbReference>
<comment type="similarity">
    <text evidence="1">Belongs to the bacterial solute-binding protein 5 family.</text>
</comment>
<feature type="non-terminal residue" evidence="5">
    <location>
        <position position="278"/>
    </location>
</feature>
<dbReference type="PANTHER" id="PTHR30290:SF9">
    <property type="entry name" value="OLIGOPEPTIDE-BINDING PROTEIN APPA"/>
    <property type="match status" value="1"/>
</dbReference>
<feature type="domain" description="Solute-binding protein family 5" evidence="4">
    <location>
        <begin position="39"/>
        <end position="208"/>
    </location>
</feature>
<evidence type="ECO:0000256" key="2">
    <source>
        <dbReference type="ARBA" id="ARBA00022448"/>
    </source>
</evidence>
<gene>
    <name evidence="5" type="ORF">S01H4_40656</name>
</gene>
<evidence type="ECO:0000313" key="5">
    <source>
        <dbReference type="EMBL" id="GAG93034.1"/>
    </source>
</evidence>
<dbReference type="GO" id="GO:1904680">
    <property type="term" value="F:peptide transmembrane transporter activity"/>
    <property type="evidence" value="ECO:0007669"/>
    <property type="project" value="TreeGrafter"/>
</dbReference>
<evidence type="ECO:0000256" key="3">
    <source>
        <dbReference type="ARBA" id="ARBA00022729"/>
    </source>
</evidence>
<evidence type="ECO:0000256" key="1">
    <source>
        <dbReference type="ARBA" id="ARBA00005695"/>
    </source>
</evidence>
<proteinExistence type="inferred from homology"/>
<sequence>MHVEDIGEDFGYRYLEIYCGPRDFDGDMIVPGDYQYQRNNATFRRALAYALNYSYMIEEIQAGTVTFGIPAVPRNFPGHNASVWHGWNETTYAVQIEKARDLMMSIYPTETAAVTNVLDGGTNDAAWRALSLRTFEANEHSGGGIDTDMTNLMTNNFGLIGIDVEVTIREWPEYLDVGEDNPWEMDGGFVGWGPDYLNPFNMIDPLFNLASGSCFSRINDTSPGGLTESMIAAASDTNPVTSLEKWMGVQSLIYDVSDWNENPASAAHIPTWATYLFR</sequence>
<dbReference type="GO" id="GO:0015833">
    <property type="term" value="P:peptide transport"/>
    <property type="evidence" value="ECO:0007669"/>
    <property type="project" value="TreeGrafter"/>
</dbReference>
<keyword evidence="2" id="KW-0813">Transport</keyword>
<reference evidence="5" key="1">
    <citation type="journal article" date="2014" name="Front. Microbiol.">
        <title>High frequency of phylogenetically diverse reductive dehalogenase-homologous genes in deep subseafloor sedimentary metagenomes.</title>
        <authorList>
            <person name="Kawai M."/>
            <person name="Futagami T."/>
            <person name="Toyoda A."/>
            <person name="Takaki Y."/>
            <person name="Nishi S."/>
            <person name="Hori S."/>
            <person name="Arai W."/>
            <person name="Tsubouchi T."/>
            <person name="Morono Y."/>
            <person name="Uchiyama I."/>
            <person name="Ito T."/>
            <person name="Fujiyama A."/>
            <person name="Inagaki F."/>
            <person name="Takami H."/>
        </authorList>
    </citation>
    <scope>NUCLEOTIDE SEQUENCE</scope>
    <source>
        <strain evidence="5">Expedition CK06-06</strain>
    </source>
</reference>
<dbReference type="Gene3D" id="3.10.105.10">
    <property type="entry name" value="Dipeptide-binding Protein, Domain 3"/>
    <property type="match status" value="1"/>
</dbReference>
<accession>X1BAZ4</accession>
<keyword evidence="3" id="KW-0732">Signal</keyword>
<dbReference type="AlphaFoldDB" id="X1BAZ4"/>
<protein>
    <recommendedName>
        <fullName evidence="4">Solute-binding protein family 5 domain-containing protein</fullName>
    </recommendedName>
</protein>
<dbReference type="EMBL" id="BART01022166">
    <property type="protein sequence ID" value="GAG93034.1"/>
    <property type="molecule type" value="Genomic_DNA"/>
</dbReference>
<dbReference type="InterPro" id="IPR039424">
    <property type="entry name" value="SBP_5"/>
</dbReference>
<evidence type="ECO:0000259" key="4">
    <source>
        <dbReference type="Pfam" id="PF00496"/>
    </source>
</evidence>
<dbReference type="InterPro" id="IPR000914">
    <property type="entry name" value="SBP_5_dom"/>
</dbReference>
<organism evidence="5">
    <name type="scientific">marine sediment metagenome</name>
    <dbReference type="NCBI Taxonomy" id="412755"/>
    <lineage>
        <taxon>unclassified sequences</taxon>
        <taxon>metagenomes</taxon>
        <taxon>ecological metagenomes</taxon>
    </lineage>
</organism>
<dbReference type="SUPFAM" id="SSF53850">
    <property type="entry name" value="Periplasmic binding protein-like II"/>
    <property type="match status" value="1"/>
</dbReference>
<name>X1BAZ4_9ZZZZ</name>
<dbReference type="Pfam" id="PF00496">
    <property type="entry name" value="SBP_bac_5"/>
    <property type="match status" value="1"/>
</dbReference>
<comment type="caution">
    <text evidence="5">The sequence shown here is derived from an EMBL/GenBank/DDBJ whole genome shotgun (WGS) entry which is preliminary data.</text>
</comment>